<name>A0A8S1U7X0_9CILI</name>
<dbReference type="InterPro" id="IPR039986">
    <property type="entry name" value="CFAP210"/>
</dbReference>
<comment type="caution">
    <text evidence="2">The sequence shown here is derived from an EMBL/GenBank/DDBJ whole genome shotgun (WGS) entry which is preliminary data.</text>
</comment>
<feature type="coiled-coil region" evidence="1">
    <location>
        <begin position="102"/>
        <end position="174"/>
    </location>
</feature>
<evidence type="ECO:0000313" key="2">
    <source>
        <dbReference type="EMBL" id="CAD8160828.1"/>
    </source>
</evidence>
<reference evidence="2" key="1">
    <citation type="submission" date="2021-01" db="EMBL/GenBank/DDBJ databases">
        <authorList>
            <consortium name="Genoscope - CEA"/>
            <person name="William W."/>
        </authorList>
    </citation>
    <scope>NUCLEOTIDE SEQUENCE</scope>
</reference>
<keyword evidence="3" id="KW-1185">Reference proteome</keyword>
<dbReference type="PANTHER" id="PTHR28663">
    <property type="entry name" value="COILED-COIL DOMAIN-CONTAINING PROTEIN 173"/>
    <property type="match status" value="1"/>
</dbReference>
<dbReference type="PANTHER" id="PTHR28663:SF1">
    <property type="entry name" value="CILIA- AND FLAGELLA- ASSOCIATED PROTEIN 210"/>
    <property type="match status" value="1"/>
</dbReference>
<protein>
    <recommendedName>
        <fullName evidence="4">Trichohyalin-plectin-homology domain-containing protein</fullName>
    </recommendedName>
</protein>
<proteinExistence type="predicted"/>
<dbReference type="AlphaFoldDB" id="A0A8S1U7X0"/>
<organism evidence="2 3">
    <name type="scientific">Paramecium pentaurelia</name>
    <dbReference type="NCBI Taxonomy" id="43138"/>
    <lineage>
        <taxon>Eukaryota</taxon>
        <taxon>Sar</taxon>
        <taxon>Alveolata</taxon>
        <taxon>Ciliophora</taxon>
        <taxon>Intramacronucleata</taxon>
        <taxon>Oligohymenophorea</taxon>
        <taxon>Peniculida</taxon>
        <taxon>Parameciidae</taxon>
        <taxon>Paramecium</taxon>
    </lineage>
</organism>
<evidence type="ECO:0000313" key="3">
    <source>
        <dbReference type="Proteomes" id="UP000689195"/>
    </source>
</evidence>
<accession>A0A8S1U7X0</accession>
<evidence type="ECO:0000256" key="1">
    <source>
        <dbReference type="SAM" id="Coils"/>
    </source>
</evidence>
<keyword evidence="1" id="KW-0175">Coiled coil</keyword>
<dbReference type="EMBL" id="CAJJDO010000035">
    <property type="protein sequence ID" value="CAD8160828.1"/>
    <property type="molecule type" value="Genomic_DNA"/>
</dbReference>
<dbReference type="Proteomes" id="UP000689195">
    <property type="component" value="Unassembled WGS sequence"/>
</dbReference>
<evidence type="ECO:0008006" key="4">
    <source>
        <dbReference type="Google" id="ProtNLM"/>
    </source>
</evidence>
<gene>
    <name evidence="2" type="ORF">PPENT_87.1.T0350192</name>
</gene>
<sequence>MLMSENEKINQVLLKFNKDRQEIYMTLETERLKDDDLKRQIEEHNQRRLNKKINKKEKHILSQQQHNEMKEKYFKEFTKLQQEGYFIKRQEEEKSEQGQRSFENKKERVLEMRKQREAQKLELQMQLKQKIYDMRIVQWKEQEDNYMERVQKHAEELQRHEEEVARQKEQEKIQMIKEGETFRQKQLKLYEAVKEKEEVIAKKEQVLKINALQQLSVTEEQQKEILKKCNKELLDYQIIQIKRLIYELTQRIKINRIKSLIRQRYIFMNWAKQQVEETKEQGLNLYPLMKTLKL</sequence>